<name>A0ABV3NB64_9ACTO</name>
<keyword evidence="3" id="KW-1185">Reference proteome</keyword>
<evidence type="ECO:0000313" key="2">
    <source>
        <dbReference type="EMBL" id="MEW6954451.1"/>
    </source>
</evidence>
<feature type="transmembrane region" description="Helical" evidence="1">
    <location>
        <begin position="161"/>
        <end position="180"/>
    </location>
</feature>
<dbReference type="EMBL" id="JBAGNM010000004">
    <property type="protein sequence ID" value="MEW6954451.1"/>
    <property type="molecule type" value="Genomic_DNA"/>
</dbReference>
<proteinExistence type="predicted"/>
<gene>
    <name evidence="2" type="ORF">V3M73_05375</name>
</gene>
<dbReference type="SUPFAM" id="SSF103473">
    <property type="entry name" value="MFS general substrate transporter"/>
    <property type="match status" value="1"/>
</dbReference>
<organism evidence="2 3">
    <name type="scientific">Trueperella pyogenes</name>
    <dbReference type="NCBI Taxonomy" id="1661"/>
    <lineage>
        <taxon>Bacteria</taxon>
        <taxon>Bacillati</taxon>
        <taxon>Actinomycetota</taxon>
        <taxon>Actinomycetes</taxon>
        <taxon>Actinomycetales</taxon>
        <taxon>Actinomycetaceae</taxon>
        <taxon>Trueperella</taxon>
    </lineage>
</organism>
<feature type="transmembrane region" description="Helical" evidence="1">
    <location>
        <begin position="7"/>
        <end position="28"/>
    </location>
</feature>
<keyword evidence="1" id="KW-0812">Transmembrane</keyword>
<protein>
    <submittedName>
        <fullName evidence="2">MFS transporter</fullName>
    </submittedName>
</protein>
<feature type="transmembrane region" description="Helical" evidence="1">
    <location>
        <begin position="248"/>
        <end position="268"/>
    </location>
</feature>
<dbReference type="Pfam" id="PF07690">
    <property type="entry name" value="MFS_1"/>
    <property type="match status" value="1"/>
</dbReference>
<feature type="transmembrane region" description="Helical" evidence="1">
    <location>
        <begin position="340"/>
        <end position="363"/>
    </location>
</feature>
<dbReference type="RefSeq" id="WP_038567520.1">
    <property type="nucleotide sequence ID" value="NZ_CP007519.1"/>
</dbReference>
<evidence type="ECO:0000256" key="1">
    <source>
        <dbReference type="SAM" id="Phobius"/>
    </source>
</evidence>
<accession>A0ABV3NB64</accession>
<dbReference type="InterPro" id="IPR036259">
    <property type="entry name" value="MFS_trans_sf"/>
</dbReference>
<feature type="transmembrane region" description="Helical" evidence="1">
    <location>
        <begin position="369"/>
        <end position="393"/>
    </location>
</feature>
<feature type="transmembrane region" description="Helical" evidence="1">
    <location>
        <begin position="216"/>
        <end position="236"/>
    </location>
</feature>
<feature type="transmembrane region" description="Helical" evidence="1">
    <location>
        <begin position="70"/>
        <end position="89"/>
    </location>
</feature>
<feature type="transmembrane region" description="Helical" evidence="1">
    <location>
        <begin position="128"/>
        <end position="149"/>
    </location>
</feature>
<feature type="transmembrane region" description="Helical" evidence="1">
    <location>
        <begin position="40"/>
        <end position="58"/>
    </location>
</feature>
<keyword evidence="1" id="KW-0472">Membrane</keyword>
<dbReference type="InterPro" id="IPR011701">
    <property type="entry name" value="MFS"/>
</dbReference>
<feature type="transmembrane region" description="Helical" evidence="1">
    <location>
        <begin position="95"/>
        <end position="116"/>
    </location>
</feature>
<keyword evidence="1" id="KW-1133">Transmembrane helix</keyword>
<dbReference type="Gene3D" id="1.20.1250.20">
    <property type="entry name" value="MFS general substrate transporter like domains"/>
    <property type="match status" value="1"/>
</dbReference>
<sequence length="397" mass="43235">MTKNARTCIFTEPLWAVVGTAALYYLPILMNERGLSAIEIGWISSLTLAAGLMFQLMAGPLTARFGARRVTFVGDLFAWTLTMTLWGIAHSFLVFALAAITNSVSKVVGVSFWILATGDSQEVVRSRVVADIKLMIGLFGLTAPLFGYIAFRCGYPRMFEILYLGGAVIVLVQNLIRYIYTEESKTVSKSDGRSSSIIFLWESLLSTIKPMNRRLTVAYCLGFFAFQLTLFQSLYFKNTLRLSDLELGAIPALAAVGAIIGSLLMKMIRSGDSNYAAQKWVMRTGIFVGCSYFLWAAIPGGSPVLVLILAVAVAAGTLLHEAYRDGLCLSRGNSSDTLHYFAGIQIAALIISMPAGSLAGHIFSYSPRLLFITIGVLLLSSAFVFSLTLARVVTVRE</sequence>
<comment type="caution">
    <text evidence="2">The sequence shown here is derived from an EMBL/GenBank/DDBJ whole genome shotgun (WGS) entry which is preliminary data.</text>
</comment>
<dbReference type="Proteomes" id="UP001555100">
    <property type="component" value="Unassembled WGS sequence"/>
</dbReference>
<evidence type="ECO:0000313" key="3">
    <source>
        <dbReference type="Proteomes" id="UP001555100"/>
    </source>
</evidence>
<reference evidence="2 3" key="1">
    <citation type="submission" date="2024-01" db="EMBL/GenBank/DDBJ databases">
        <title>Genomic analysis and antimicrobial resistance profiles of Trueperella pyogenes isolated from domestic and wild animals.</title>
        <authorList>
            <person name="Magossi G."/>
            <person name="Gzyl K.E."/>
            <person name="Holman D.B."/>
            <person name="Amat S."/>
        </authorList>
    </citation>
    <scope>NUCLEOTIDE SEQUENCE [LARGE SCALE GENOMIC DNA]</scope>
    <source>
        <strain evidence="2 3">1494</strain>
    </source>
</reference>